<feature type="transmembrane region" description="Helical" evidence="1">
    <location>
        <begin position="248"/>
        <end position="267"/>
    </location>
</feature>
<keyword evidence="1" id="KW-0472">Membrane</keyword>
<sequence length="387" mass="44894">MLDFIFKKEILELEAFQPSLTEIKSVDPAMGENMEQSLRAAVRESHELILKANTPDQLHIGLIKEQLHIQAQSSQYLNITDEMTMKKNNLLEFMPQIYNQFMNEVEQEMTRFFQEKKMEMYHEIDQDGSWYSGLRDTTKKSGQLYNFAINKINSVSKELQGKEVIADQHLVDTKSIVEKVLEKHLSNQTVTNQVTQIFEATVKRYKDAWMQRIADNVPDMKRISAFSLTQTSKANLKINFQYGDAEKVLAMGIGSAVFGTVGLAMGWHTLTYALFNVFPPIAIFAALATVLVGVLTKDRAVEKRKQDINEAVTRYHHFFLQQLYVLKLSELENKSISEYIELKGRAIVEETVKEWERKYFGKLRIEHFRKLNQAFVRHLMYVNEAME</sequence>
<evidence type="ECO:0000313" key="4">
    <source>
        <dbReference type="Proteomes" id="UP000677265"/>
    </source>
</evidence>
<protein>
    <submittedName>
        <fullName evidence="2">Uncharacterized protein</fullName>
    </submittedName>
</protein>
<keyword evidence="4" id="KW-1185">Reference proteome</keyword>
<organism evidence="2">
    <name type="scientific">Neobacillus citreus</name>
    <dbReference type="NCBI Taxonomy" id="2833578"/>
    <lineage>
        <taxon>Bacteria</taxon>
        <taxon>Bacillati</taxon>
        <taxon>Bacillota</taxon>
        <taxon>Bacilli</taxon>
        <taxon>Bacillales</taxon>
        <taxon>Bacillaceae</taxon>
        <taxon>Neobacillus</taxon>
    </lineage>
</organism>
<keyword evidence="1" id="KW-1133">Transmembrane helix</keyword>
<dbReference type="AlphaFoldDB" id="A0A942YBM2"/>
<dbReference type="EMBL" id="JAGYPE020000006">
    <property type="protein sequence ID" value="MCH6264984.1"/>
    <property type="molecule type" value="Genomic_DNA"/>
</dbReference>
<accession>A0A942YBM2</accession>
<keyword evidence="1" id="KW-0812">Transmembrane</keyword>
<gene>
    <name evidence="3" type="ORF">KHB02_005530</name>
    <name evidence="2" type="ORF">KHB02_21345</name>
</gene>
<dbReference type="EMBL" id="JAGYPE010000004">
    <property type="protein sequence ID" value="MBS4183940.1"/>
    <property type="molecule type" value="Genomic_DNA"/>
</dbReference>
<reference evidence="2" key="1">
    <citation type="submission" date="2021-05" db="EMBL/GenBank/DDBJ databases">
        <title>Novel Bacillus species.</title>
        <authorList>
            <person name="Liu G."/>
        </authorList>
    </citation>
    <scope>NUCLEOTIDE SEQUENCE</scope>
    <source>
        <strain evidence="2 4">FJAT-50051</strain>
    </source>
</reference>
<dbReference type="Proteomes" id="UP000677265">
    <property type="component" value="Unassembled WGS sequence"/>
</dbReference>
<dbReference type="RefSeq" id="WP_213143869.1">
    <property type="nucleotide sequence ID" value="NZ_JAGYPE020000006.1"/>
</dbReference>
<evidence type="ECO:0000256" key="1">
    <source>
        <dbReference type="SAM" id="Phobius"/>
    </source>
</evidence>
<evidence type="ECO:0000313" key="2">
    <source>
        <dbReference type="EMBL" id="MBS4183940.1"/>
    </source>
</evidence>
<proteinExistence type="predicted"/>
<comment type="caution">
    <text evidence="2">The sequence shown here is derived from an EMBL/GenBank/DDBJ whole genome shotgun (WGS) entry which is preliminary data.</text>
</comment>
<evidence type="ECO:0000313" key="3">
    <source>
        <dbReference type="EMBL" id="MCH6264984.1"/>
    </source>
</evidence>
<name>A0A942YBM2_9BACI</name>
<feature type="transmembrane region" description="Helical" evidence="1">
    <location>
        <begin position="273"/>
        <end position="295"/>
    </location>
</feature>